<evidence type="ECO:0000313" key="4">
    <source>
        <dbReference type="Proteomes" id="UP001064489"/>
    </source>
</evidence>
<feature type="domain" description="Water stress and hypersensitive response" evidence="2">
    <location>
        <begin position="24"/>
        <end position="141"/>
    </location>
</feature>
<dbReference type="EMBL" id="JAJSOW010000101">
    <property type="protein sequence ID" value="KAI9180097.1"/>
    <property type="molecule type" value="Genomic_DNA"/>
</dbReference>
<dbReference type="PANTHER" id="PTHR31459">
    <property type="match status" value="1"/>
</dbReference>
<gene>
    <name evidence="3" type="ORF">LWI28_001144</name>
</gene>
<sequence>MSHLVDKAKNYVVEKVANMKKPEANLTDVDLKNVSREGIECLAKVTVDNPYVHPIPICEISYILKSATRVIATGKIPDPGSLKANGQTVLDVAVKVPHSVLVSLVRDIAVDWDIDYELEVSLVIDIPLFGNFTIPLSNKGEIKLPSIKDFF</sequence>
<evidence type="ECO:0000259" key="2">
    <source>
        <dbReference type="SMART" id="SM00769"/>
    </source>
</evidence>
<proteinExistence type="inferred from homology"/>
<comment type="caution">
    <text evidence="3">The sequence shown here is derived from an EMBL/GenBank/DDBJ whole genome shotgun (WGS) entry which is preliminary data.</text>
</comment>
<dbReference type="AlphaFoldDB" id="A0AAD5NTQ4"/>
<dbReference type="FunFam" id="2.60.40.1820:FF:000001">
    <property type="entry name" value="Desiccation protectant protein Lea14-like"/>
    <property type="match status" value="1"/>
</dbReference>
<protein>
    <recommendedName>
        <fullName evidence="2">Water stress and hypersensitive response domain-containing protein</fullName>
    </recommendedName>
</protein>
<name>A0AAD5NTQ4_ACENE</name>
<dbReference type="Pfam" id="PF03168">
    <property type="entry name" value="LEA_2"/>
    <property type="match status" value="1"/>
</dbReference>
<dbReference type="PANTHER" id="PTHR31459:SF19">
    <property type="entry name" value="DESICCATION-RELATED PROTEIN LEA14-RELATED"/>
    <property type="match status" value="1"/>
</dbReference>
<dbReference type="InterPro" id="IPR004864">
    <property type="entry name" value="LEA_2"/>
</dbReference>
<accession>A0AAD5NTQ4</accession>
<dbReference type="InterPro" id="IPR045043">
    <property type="entry name" value="Lea14-like"/>
</dbReference>
<dbReference type="SMART" id="SM00769">
    <property type="entry name" value="WHy"/>
    <property type="match status" value="1"/>
</dbReference>
<evidence type="ECO:0000313" key="3">
    <source>
        <dbReference type="EMBL" id="KAI9180097.1"/>
    </source>
</evidence>
<dbReference type="Gene3D" id="2.60.40.1820">
    <property type="match status" value="1"/>
</dbReference>
<organism evidence="3 4">
    <name type="scientific">Acer negundo</name>
    <name type="common">Box elder</name>
    <dbReference type="NCBI Taxonomy" id="4023"/>
    <lineage>
        <taxon>Eukaryota</taxon>
        <taxon>Viridiplantae</taxon>
        <taxon>Streptophyta</taxon>
        <taxon>Embryophyta</taxon>
        <taxon>Tracheophyta</taxon>
        <taxon>Spermatophyta</taxon>
        <taxon>Magnoliopsida</taxon>
        <taxon>eudicotyledons</taxon>
        <taxon>Gunneridae</taxon>
        <taxon>Pentapetalae</taxon>
        <taxon>rosids</taxon>
        <taxon>malvids</taxon>
        <taxon>Sapindales</taxon>
        <taxon>Sapindaceae</taxon>
        <taxon>Hippocastanoideae</taxon>
        <taxon>Acereae</taxon>
        <taxon>Acer</taxon>
    </lineage>
</organism>
<dbReference type="GO" id="GO:0009269">
    <property type="term" value="P:response to desiccation"/>
    <property type="evidence" value="ECO:0007669"/>
    <property type="project" value="InterPro"/>
</dbReference>
<comment type="similarity">
    <text evidence="1">Belongs to the LEA type 2 family.</text>
</comment>
<keyword evidence="4" id="KW-1185">Reference proteome</keyword>
<dbReference type="SUPFAM" id="SSF117070">
    <property type="entry name" value="LEA14-like"/>
    <property type="match status" value="1"/>
</dbReference>
<reference evidence="3" key="1">
    <citation type="journal article" date="2022" name="Plant J.">
        <title>Strategies of tolerance reflected in two North American maple genomes.</title>
        <authorList>
            <person name="McEvoy S.L."/>
            <person name="Sezen U.U."/>
            <person name="Trouern-Trend A."/>
            <person name="McMahon S.M."/>
            <person name="Schaberg P.G."/>
            <person name="Yang J."/>
            <person name="Wegrzyn J.L."/>
            <person name="Swenson N.G."/>
        </authorList>
    </citation>
    <scope>NUCLEOTIDE SEQUENCE</scope>
    <source>
        <strain evidence="3">91603</strain>
    </source>
</reference>
<dbReference type="GO" id="GO:0005829">
    <property type="term" value="C:cytosol"/>
    <property type="evidence" value="ECO:0007669"/>
    <property type="project" value="TreeGrafter"/>
</dbReference>
<reference evidence="3" key="2">
    <citation type="submission" date="2023-02" db="EMBL/GenBank/DDBJ databases">
        <authorList>
            <person name="Swenson N.G."/>
            <person name="Wegrzyn J.L."/>
            <person name="Mcevoy S.L."/>
        </authorList>
    </citation>
    <scope>NUCLEOTIDE SEQUENCE</scope>
    <source>
        <strain evidence="3">91603</strain>
        <tissue evidence="3">Leaf</tissue>
    </source>
</reference>
<dbReference type="InterPro" id="IPR013990">
    <property type="entry name" value="WHy-dom"/>
</dbReference>
<evidence type="ECO:0000256" key="1">
    <source>
        <dbReference type="ARBA" id="ARBA00005960"/>
    </source>
</evidence>
<dbReference type="Proteomes" id="UP001064489">
    <property type="component" value="Chromosome 4"/>
</dbReference>